<evidence type="ECO:0000256" key="6">
    <source>
        <dbReference type="ARBA" id="ARBA00023125"/>
    </source>
</evidence>
<dbReference type="GO" id="GO:0140664">
    <property type="term" value="F:ATP-dependent DNA damage sensor activity"/>
    <property type="evidence" value="ECO:0007669"/>
    <property type="project" value="InterPro"/>
</dbReference>
<dbReference type="Pfam" id="PF05192">
    <property type="entry name" value="MutS_III"/>
    <property type="match status" value="1"/>
</dbReference>
<dbReference type="Gene3D" id="3.30.420.110">
    <property type="entry name" value="MutS, connector domain"/>
    <property type="match status" value="1"/>
</dbReference>
<dbReference type="PANTHER" id="PTHR11361">
    <property type="entry name" value="DNA MISMATCH REPAIR PROTEIN MUTS FAMILY MEMBER"/>
    <property type="match status" value="1"/>
</dbReference>
<dbReference type="InterPro" id="IPR007696">
    <property type="entry name" value="DNA_mismatch_repair_MutS_core"/>
</dbReference>
<keyword evidence="7" id="KW-0227">DNA damage</keyword>
<evidence type="ECO:0000256" key="8">
    <source>
        <dbReference type="ARBA" id="ARBA00023242"/>
    </source>
</evidence>
<comment type="subcellular location">
    <subcellularLocation>
        <location evidence="1">Nucleus</location>
    </subcellularLocation>
</comment>
<dbReference type="InterPro" id="IPR045076">
    <property type="entry name" value="MutS"/>
</dbReference>
<dbReference type="InterPro" id="IPR036678">
    <property type="entry name" value="MutS_con_dom_sf"/>
</dbReference>
<evidence type="ECO:0000256" key="12">
    <source>
        <dbReference type="SAM" id="Coils"/>
    </source>
</evidence>
<dbReference type="SUPFAM" id="SSF52540">
    <property type="entry name" value="P-loop containing nucleoside triphosphate hydrolases"/>
    <property type="match status" value="1"/>
</dbReference>
<dbReference type="SMART" id="SM00534">
    <property type="entry name" value="MUTSac"/>
    <property type="match status" value="1"/>
</dbReference>
<gene>
    <name evidence="14" type="ORF">HF325_003281</name>
</gene>
<dbReference type="InterPro" id="IPR007861">
    <property type="entry name" value="DNA_mismatch_repair_MutS_clamp"/>
</dbReference>
<dbReference type="OrthoDB" id="121051at2759"/>
<name>A0A8H7GTX8_9ASCO</name>
<comment type="function">
    <text evidence="9">Component of the post-replicative DNA mismatch repair system (MMR). Heterodimerizes with MSH2 to form MutS beta, which binds to DNA mismatches thereby initiating DNA repair. MSH3 provides substrate-binding and substrate specificity to the complex. When bound, the MutS beta heterodimer bends the DNA helix and shields approximately 20 base pairs. Acts mainly to repair insertion-deletion loops (IDLs) from 2 to 13 nucleotides in size, but can also repair base-base and single insertion-deletion mismatches that occur during replication. After mismatch binding, forms a ternary complex with the MutL alpha heterodimer, which is thought to be responsible for directing the downstream MMR events, including strand discrimination, excision, and resynthesis. ATP binding and hydrolysis play a pivotal role in mismatch repair functions.</text>
</comment>
<keyword evidence="5" id="KW-0067">ATP-binding</keyword>
<accession>A0A8H7GTX8</accession>
<reference evidence="14" key="1">
    <citation type="submission" date="2020-10" db="EMBL/GenBank/DDBJ databases">
        <title>The Whole-Genome Sequence of Metschnikowia persimmonesis, a Novel Endophytic Yeast Species Isolated from Medicinal Plant Diospyros kaki Thumb.</title>
        <authorList>
            <person name="Rahmat E."/>
            <person name="Kang Y."/>
        </authorList>
    </citation>
    <scope>NUCLEOTIDE SEQUENCE</scope>
    <source>
        <strain evidence="14">KIOM G15050</strain>
    </source>
</reference>
<evidence type="ECO:0000256" key="2">
    <source>
        <dbReference type="ARBA" id="ARBA00019000"/>
    </source>
</evidence>
<keyword evidence="6" id="KW-0238">DNA-binding</keyword>
<keyword evidence="12" id="KW-0175">Coiled coil</keyword>
<dbReference type="EMBL" id="JACBPP010000004">
    <property type="protein sequence ID" value="KAF8002316.1"/>
    <property type="molecule type" value="Genomic_DNA"/>
</dbReference>
<evidence type="ECO:0000256" key="3">
    <source>
        <dbReference type="ARBA" id="ARBA00022151"/>
    </source>
</evidence>
<dbReference type="SMART" id="SM00533">
    <property type="entry name" value="MUTSd"/>
    <property type="match status" value="1"/>
</dbReference>
<evidence type="ECO:0000256" key="11">
    <source>
        <dbReference type="ARBA" id="ARBA00029792"/>
    </source>
</evidence>
<dbReference type="AlphaFoldDB" id="A0A8H7GTX8"/>
<evidence type="ECO:0000256" key="1">
    <source>
        <dbReference type="ARBA" id="ARBA00004123"/>
    </source>
</evidence>
<dbReference type="InterPro" id="IPR017261">
    <property type="entry name" value="DNA_mismatch_repair_MutS/MSH"/>
</dbReference>
<dbReference type="PROSITE" id="PS00486">
    <property type="entry name" value="DNA_MISMATCH_REPAIR_2"/>
    <property type="match status" value="1"/>
</dbReference>
<evidence type="ECO:0000313" key="15">
    <source>
        <dbReference type="Proteomes" id="UP000649328"/>
    </source>
</evidence>
<dbReference type="GO" id="GO:0005634">
    <property type="term" value="C:nucleus"/>
    <property type="evidence" value="ECO:0007669"/>
    <property type="project" value="UniProtKB-SubCell"/>
</dbReference>
<dbReference type="GO" id="GO:0005524">
    <property type="term" value="F:ATP binding"/>
    <property type="evidence" value="ECO:0007669"/>
    <property type="project" value="UniProtKB-KW"/>
</dbReference>
<comment type="subunit">
    <text evidence="10">Heterodimer consisting of MSH2-MSH3 (MutS beta). Forms a ternary complex with MutL alpha (MLH1-PMS1).</text>
</comment>
<proteinExistence type="predicted"/>
<dbReference type="Gene3D" id="1.10.1420.10">
    <property type="match status" value="2"/>
</dbReference>
<dbReference type="PANTHER" id="PTHR11361:SF122">
    <property type="entry name" value="DNA MISMATCH REPAIR PROTEIN MSH3"/>
    <property type="match status" value="1"/>
</dbReference>
<feature type="domain" description="DNA mismatch repair proteins mutS family" evidence="13">
    <location>
        <begin position="537"/>
        <end position="553"/>
    </location>
</feature>
<keyword evidence="4" id="KW-0547">Nucleotide-binding</keyword>
<sequence length="684" mass="77487">MQDVQMLLTEFFLGLDPNGRYAHMPEYVILNFSEPVQCCILELVNYLKEFNLSNVFTLTSNYSSFTELGRYMVLPATTLRALDIFQVDEDPAARQGTLFWLLNHTQTRKGASMLRSWIGKPLVSKDEIEKRLDAVQSLVSGEFVHILDAFKSLLTKIGKGGVDLDKLLIKIHYSATYNTEKITRKELFSMLKCFLDIIMVFRNFGDAGILDLRRTFAKSELLTEIMESLLKASKEQIVDRILGQINGGVAISDKDVTEQKTNFFIHENNTKYAAITEEFEHIEEIEEALEQELQAVRKLLKRPQLKFVTNLKDTHLIEVRNGKMVDALPRDWLRISGTKTVSRFRPPNVSKLHKKLQYHNDRLLKECDACFHQFLQEIDAEYEYLREIVFNLSRFDCLLSLSTLAQKDGNIDYVKPRLADEQLVDIRLGCHPILLKLPQNVGAYVPNDVKMSYDENKVLIITGPNMGGKSSLVKQIALFVIMAQVGSFLPCSEATMGVFDSIFIRMGASDNILKGKSTFMVEMLECASIINNYTPRSLIILDEIGRGTGTSDGIALAYAILKYIIEDENGPLTLFITHYPSLHVLEQEHNTVSNHHMAFVEKHSQDGDEKDWPEVIFLYKLVAGVVSNLYGLNVAKLAGIEKEVIDAAHTMSETMKADVERSEILGALSQLTPKNAFDVLSKLF</sequence>
<dbReference type="InterPro" id="IPR027417">
    <property type="entry name" value="P-loop_NTPase"/>
</dbReference>
<dbReference type="GO" id="GO:0006298">
    <property type="term" value="P:mismatch repair"/>
    <property type="evidence" value="ECO:0007669"/>
    <property type="project" value="InterPro"/>
</dbReference>
<evidence type="ECO:0000256" key="9">
    <source>
        <dbReference type="ARBA" id="ARBA00025373"/>
    </source>
</evidence>
<evidence type="ECO:0000259" key="13">
    <source>
        <dbReference type="PROSITE" id="PS00486"/>
    </source>
</evidence>
<dbReference type="PIRSF" id="PIRSF037677">
    <property type="entry name" value="DNA_mis_repair_Msh6"/>
    <property type="match status" value="1"/>
</dbReference>
<dbReference type="Pfam" id="PF00488">
    <property type="entry name" value="MutS_V"/>
    <property type="match status" value="1"/>
</dbReference>
<feature type="coiled-coil region" evidence="12">
    <location>
        <begin position="272"/>
        <end position="302"/>
    </location>
</feature>
<dbReference type="GO" id="GO:0030983">
    <property type="term" value="F:mismatched DNA binding"/>
    <property type="evidence" value="ECO:0007669"/>
    <property type="project" value="InterPro"/>
</dbReference>
<dbReference type="Pfam" id="PF05190">
    <property type="entry name" value="MutS_IV"/>
    <property type="match status" value="1"/>
</dbReference>
<keyword evidence="15" id="KW-1185">Reference proteome</keyword>
<dbReference type="SUPFAM" id="SSF48334">
    <property type="entry name" value="DNA repair protein MutS, domain III"/>
    <property type="match status" value="1"/>
</dbReference>
<dbReference type="Gene3D" id="3.40.50.300">
    <property type="entry name" value="P-loop containing nucleotide triphosphate hydrolases"/>
    <property type="match status" value="1"/>
</dbReference>
<organism evidence="14 15">
    <name type="scientific">Metschnikowia pulcherrima</name>
    <dbReference type="NCBI Taxonomy" id="27326"/>
    <lineage>
        <taxon>Eukaryota</taxon>
        <taxon>Fungi</taxon>
        <taxon>Dikarya</taxon>
        <taxon>Ascomycota</taxon>
        <taxon>Saccharomycotina</taxon>
        <taxon>Pichiomycetes</taxon>
        <taxon>Metschnikowiaceae</taxon>
        <taxon>Metschnikowia</taxon>
    </lineage>
</organism>
<evidence type="ECO:0000256" key="5">
    <source>
        <dbReference type="ARBA" id="ARBA00022840"/>
    </source>
</evidence>
<dbReference type="InterPro" id="IPR000432">
    <property type="entry name" value="DNA_mismatch_repair_MutS_C"/>
</dbReference>
<keyword evidence="7" id="KW-0234">DNA repair</keyword>
<keyword evidence="8" id="KW-0539">Nucleus</keyword>
<evidence type="ECO:0000256" key="10">
    <source>
        <dbReference type="ARBA" id="ARBA00025902"/>
    </source>
</evidence>
<evidence type="ECO:0000313" key="14">
    <source>
        <dbReference type="EMBL" id="KAF8002316.1"/>
    </source>
</evidence>
<dbReference type="InterPro" id="IPR036187">
    <property type="entry name" value="DNA_mismatch_repair_MutS_sf"/>
</dbReference>
<evidence type="ECO:0000256" key="7">
    <source>
        <dbReference type="ARBA" id="ARBA00023204"/>
    </source>
</evidence>
<comment type="caution">
    <text evidence="14">The sequence shown here is derived from an EMBL/GenBank/DDBJ whole genome shotgun (WGS) entry which is preliminary data.</text>
</comment>
<protein>
    <recommendedName>
        <fullName evidence="2">DNA mismatch repair protein MSH3</fullName>
    </recommendedName>
    <alternativeName>
        <fullName evidence="3">DNA mismatch repair protein msh3</fullName>
    </alternativeName>
    <alternativeName>
        <fullName evidence="11">MutS protein homolog 3</fullName>
    </alternativeName>
</protein>
<dbReference type="GO" id="GO:0006312">
    <property type="term" value="P:mitotic recombination"/>
    <property type="evidence" value="ECO:0007669"/>
    <property type="project" value="TreeGrafter"/>
</dbReference>
<dbReference type="Proteomes" id="UP000649328">
    <property type="component" value="Unassembled WGS sequence"/>
</dbReference>
<evidence type="ECO:0000256" key="4">
    <source>
        <dbReference type="ARBA" id="ARBA00022741"/>
    </source>
</evidence>